<name>A0A9P7B441_RHOMI</name>
<comment type="caution">
    <text evidence="3">The sequence shown here is derived from an EMBL/GenBank/DDBJ whole genome shotgun (WGS) entry which is preliminary data.</text>
</comment>
<dbReference type="OrthoDB" id="331263at2759"/>
<evidence type="ECO:0000313" key="4">
    <source>
        <dbReference type="Proteomes" id="UP000777482"/>
    </source>
</evidence>
<dbReference type="InterPro" id="IPR007245">
    <property type="entry name" value="PIG-T"/>
</dbReference>
<keyword evidence="2" id="KW-0732">Signal</keyword>
<dbReference type="PANTHER" id="PTHR12959:SF11">
    <property type="entry name" value="GPI TRANSAMIDASE COMPONENT PIG-T"/>
    <property type="match status" value="1"/>
</dbReference>
<dbReference type="GO" id="GO:0042765">
    <property type="term" value="C:GPI-anchor transamidase complex"/>
    <property type="evidence" value="ECO:0007669"/>
    <property type="project" value="InterPro"/>
</dbReference>
<dbReference type="AlphaFoldDB" id="A0A9P7B441"/>
<evidence type="ECO:0000256" key="2">
    <source>
        <dbReference type="SAM" id="SignalP"/>
    </source>
</evidence>
<reference evidence="3 4" key="1">
    <citation type="submission" date="2020-11" db="EMBL/GenBank/DDBJ databases">
        <title>Kefir isolates.</title>
        <authorList>
            <person name="Marcisauskas S."/>
            <person name="Kim Y."/>
            <person name="Blasche S."/>
        </authorList>
    </citation>
    <scope>NUCLEOTIDE SEQUENCE [LARGE SCALE GENOMIC DNA]</scope>
    <source>
        <strain evidence="3 4">KR</strain>
    </source>
</reference>
<evidence type="ECO:0000256" key="1">
    <source>
        <dbReference type="SAM" id="Phobius"/>
    </source>
</evidence>
<dbReference type="GO" id="GO:0016255">
    <property type="term" value="P:attachment of GPI anchor to protein"/>
    <property type="evidence" value="ECO:0007669"/>
    <property type="project" value="InterPro"/>
</dbReference>
<evidence type="ECO:0000313" key="3">
    <source>
        <dbReference type="EMBL" id="KAG0658572.1"/>
    </source>
</evidence>
<keyword evidence="1" id="KW-0812">Transmembrane</keyword>
<protein>
    <submittedName>
        <fullName evidence="3">Subunit of the glycosylphosphatidylinositol transamidase complex-like protein</fullName>
    </submittedName>
</protein>
<feature type="chain" id="PRO_5040185422" evidence="2">
    <location>
        <begin position="25"/>
        <end position="575"/>
    </location>
</feature>
<dbReference type="PANTHER" id="PTHR12959">
    <property type="entry name" value="GPI TRANSAMIDASE COMPONENT PIG-T-RELATED"/>
    <property type="match status" value="1"/>
</dbReference>
<keyword evidence="1" id="KW-1133">Transmembrane helix</keyword>
<gene>
    <name evidence="3" type="primary">GPI16</name>
    <name evidence="3" type="ORF">C6P46_005692</name>
</gene>
<feature type="signal peptide" evidence="2">
    <location>
        <begin position="1"/>
        <end position="24"/>
    </location>
</feature>
<sequence>MRLHALSGALLLLRWLGAAPPSEAKSTTPERYDERLRLTSFAEGKVESEFAFVLQGPWHDQAIRLAQSTHVDHHSLVPHRLASLVRQHRVASFELTLSSGRWQPTWPLHLPASSSVPASGIELTAWLDLLEDESELEERQRWEAFTSALGGLFCAGIASEGVLTSTTSPTWAVPFPLPEHEDEHRLYRLTIPRLSAACTESLTPFLSLLPCSSRAGLSSLLNPHRLFDGEFTSIAVSMLKDESEGTVRFELRIGSVQDPVRLDRLTGQLGRRAFSLDSLYGRTLKTACPVAASSAIELVVPSHSVNPFVIEPDLARETRNIDGRDVAVWDVAAALEEAALDVRVSWPDENVFHPPPPSKILPTPPLVVRRLRSGVGQERGRLGVEVINHLEEEVEVVWVETWPWWVRTFVHTLEAVVAENLSSDAVLALDYTPAIARERPTTLQAIVRIPPRAKAQLTLAYEAASLWYTEYPADSNRGFSIPGATVLLLSSPPPRRVGDENSTDSSLRARRPVLQLHTPTTLLSMPTPDFSMPYNVIILSSTVIALYFGSVVNGLLRRWTCVDLRGGGAVGEKGR</sequence>
<proteinExistence type="predicted"/>
<dbReference type="Proteomes" id="UP000777482">
    <property type="component" value="Unassembled WGS sequence"/>
</dbReference>
<keyword evidence="1" id="KW-0472">Membrane</keyword>
<accession>A0A9P7B441</accession>
<dbReference type="Pfam" id="PF04113">
    <property type="entry name" value="Gpi16"/>
    <property type="match status" value="2"/>
</dbReference>
<organism evidence="3 4">
    <name type="scientific">Rhodotorula mucilaginosa</name>
    <name type="common">Yeast</name>
    <name type="synonym">Rhodotorula rubra</name>
    <dbReference type="NCBI Taxonomy" id="5537"/>
    <lineage>
        <taxon>Eukaryota</taxon>
        <taxon>Fungi</taxon>
        <taxon>Dikarya</taxon>
        <taxon>Basidiomycota</taxon>
        <taxon>Pucciniomycotina</taxon>
        <taxon>Microbotryomycetes</taxon>
        <taxon>Sporidiobolales</taxon>
        <taxon>Sporidiobolaceae</taxon>
        <taxon>Rhodotorula</taxon>
    </lineage>
</organism>
<dbReference type="EMBL" id="PUHQ01000064">
    <property type="protein sequence ID" value="KAG0658572.1"/>
    <property type="molecule type" value="Genomic_DNA"/>
</dbReference>
<feature type="transmembrane region" description="Helical" evidence="1">
    <location>
        <begin position="534"/>
        <end position="556"/>
    </location>
</feature>
<keyword evidence="4" id="KW-1185">Reference proteome</keyword>